<dbReference type="GO" id="GO:0022841">
    <property type="term" value="F:potassium ion leak channel activity"/>
    <property type="evidence" value="ECO:0007669"/>
    <property type="project" value="TreeGrafter"/>
</dbReference>
<name>A0A914V0A4_9BILA</name>
<dbReference type="InterPro" id="IPR003280">
    <property type="entry name" value="2pore_dom_K_chnl"/>
</dbReference>
<evidence type="ECO:0000256" key="8">
    <source>
        <dbReference type="SAM" id="Phobius"/>
    </source>
</evidence>
<keyword evidence="3 8" id="KW-0812">Transmembrane</keyword>
<feature type="transmembrane region" description="Helical" evidence="8">
    <location>
        <begin position="249"/>
        <end position="273"/>
    </location>
</feature>
<dbReference type="Pfam" id="PF07885">
    <property type="entry name" value="Ion_trans_2"/>
    <property type="match status" value="1"/>
</dbReference>
<evidence type="ECO:0000259" key="9">
    <source>
        <dbReference type="Pfam" id="PF07885"/>
    </source>
</evidence>
<dbReference type="PANTHER" id="PTHR11003">
    <property type="entry name" value="POTASSIUM CHANNEL, SUBFAMILY K"/>
    <property type="match status" value="1"/>
</dbReference>
<keyword evidence="2" id="KW-0813">Transport</keyword>
<evidence type="ECO:0000313" key="10">
    <source>
        <dbReference type="Proteomes" id="UP000887566"/>
    </source>
</evidence>
<evidence type="ECO:0000256" key="5">
    <source>
        <dbReference type="ARBA" id="ARBA00023065"/>
    </source>
</evidence>
<dbReference type="Proteomes" id="UP000887566">
    <property type="component" value="Unplaced"/>
</dbReference>
<feature type="transmembrane region" description="Helical" evidence="8">
    <location>
        <begin position="147"/>
        <end position="172"/>
    </location>
</feature>
<dbReference type="PANTHER" id="PTHR11003:SF291">
    <property type="entry name" value="IP11374P"/>
    <property type="match status" value="1"/>
</dbReference>
<feature type="domain" description="Potassium channel" evidence="9">
    <location>
        <begin position="116"/>
        <end position="168"/>
    </location>
</feature>
<dbReference type="Gene3D" id="1.10.287.70">
    <property type="match status" value="1"/>
</dbReference>
<accession>A0A914V0A4</accession>
<feature type="transmembrane region" description="Helical" evidence="8">
    <location>
        <begin position="192"/>
        <end position="216"/>
    </location>
</feature>
<dbReference type="InterPro" id="IPR013099">
    <property type="entry name" value="K_chnl_dom"/>
</dbReference>
<evidence type="ECO:0000256" key="2">
    <source>
        <dbReference type="ARBA" id="ARBA00022448"/>
    </source>
</evidence>
<protein>
    <submittedName>
        <fullName evidence="11">Potassium channel domain-containing protein</fullName>
    </submittedName>
</protein>
<evidence type="ECO:0000256" key="3">
    <source>
        <dbReference type="ARBA" id="ARBA00022692"/>
    </source>
</evidence>
<evidence type="ECO:0000256" key="1">
    <source>
        <dbReference type="ARBA" id="ARBA00004141"/>
    </source>
</evidence>
<evidence type="ECO:0000256" key="4">
    <source>
        <dbReference type="ARBA" id="ARBA00022989"/>
    </source>
</evidence>
<keyword evidence="5" id="KW-0406">Ion transport</keyword>
<feature type="transmembrane region" description="Helical" evidence="8">
    <location>
        <begin position="21"/>
        <end position="41"/>
    </location>
</feature>
<reference evidence="11" key="1">
    <citation type="submission" date="2022-11" db="UniProtKB">
        <authorList>
            <consortium name="WormBaseParasite"/>
        </authorList>
    </citation>
    <scope>IDENTIFICATION</scope>
</reference>
<keyword evidence="4 8" id="KW-1133">Transmembrane helix</keyword>
<sequence length="335" mass="37744">MPSVRIQRCNRCVNKYHVRPLFLLLVSVVYLGMGGAGFLFFEQSHHLRVSDNWHHQMRLERREFARFIARRIFNDTTQLMIVIDQDQTAKVTERLYGALKLYERKKLKHVSPYTVDWSLPNSVGYSLGLLTTVGQAGRTPATYGGQVFALCYSLLGIPFFFGTIATIAYDILLPLLIGKVSIFTSRPALDKFVKVSLVTIAFFVWFLAISTVFYFFSSPFNDQPWEAVYTVGMALLTVQIADWQVMEPWALWALHVCVALSLLLFALIVLLLAKWSRPQFAHSVRHDVVQDASTSAVEAQKKFSVTVDKNGSSKLLPAPLAPTAESVAAARQSFN</sequence>
<evidence type="ECO:0000313" key="11">
    <source>
        <dbReference type="WBParaSite" id="PSAMB.scaffold1393size32168.g12823.t1"/>
    </source>
</evidence>
<evidence type="ECO:0000256" key="6">
    <source>
        <dbReference type="ARBA" id="ARBA00023136"/>
    </source>
</evidence>
<dbReference type="GO" id="GO:0030322">
    <property type="term" value="P:stabilization of membrane potential"/>
    <property type="evidence" value="ECO:0007669"/>
    <property type="project" value="TreeGrafter"/>
</dbReference>
<dbReference type="GO" id="GO:0005886">
    <property type="term" value="C:plasma membrane"/>
    <property type="evidence" value="ECO:0007669"/>
    <property type="project" value="TreeGrafter"/>
</dbReference>
<dbReference type="SUPFAM" id="SSF81324">
    <property type="entry name" value="Voltage-gated potassium channels"/>
    <property type="match status" value="1"/>
</dbReference>
<keyword evidence="7" id="KW-0407">Ion channel</keyword>
<dbReference type="WBParaSite" id="PSAMB.scaffold1393size32168.g12823.t1">
    <property type="protein sequence ID" value="PSAMB.scaffold1393size32168.g12823.t1"/>
    <property type="gene ID" value="PSAMB.scaffold1393size32168.g12823"/>
</dbReference>
<evidence type="ECO:0000256" key="7">
    <source>
        <dbReference type="ARBA" id="ARBA00023303"/>
    </source>
</evidence>
<keyword evidence="10" id="KW-1185">Reference proteome</keyword>
<dbReference type="AlphaFoldDB" id="A0A914V0A4"/>
<keyword evidence="6 8" id="KW-0472">Membrane</keyword>
<proteinExistence type="predicted"/>
<comment type="subcellular location">
    <subcellularLocation>
        <location evidence="1">Membrane</location>
        <topology evidence="1">Multi-pass membrane protein</topology>
    </subcellularLocation>
</comment>
<organism evidence="10 11">
    <name type="scientific">Plectus sambesii</name>
    <dbReference type="NCBI Taxonomy" id="2011161"/>
    <lineage>
        <taxon>Eukaryota</taxon>
        <taxon>Metazoa</taxon>
        <taxon>Ecdysozoa</taxon>
        <taxon>Nematoda</taxon>
        <taxon>Chromadorea</taxon>
        <taxon>Plectida</taxon>
        <taxon>Plectina</taxon>
        <taxon>Plectoidea</taxon>
        <taxon>Plectidae</taxon>
        <taxon>Plectus</taxon>
    </lineage>
</organism>
<dbReference type="GO" id="GO:0015271">
    <property type="term" value="F:outward rectifier potassium channel activity"/>
    <property type="evidence" value="ECO:0007669"/>
    <property type="project" value="TreeGrafter"/>
</dbReference>